<proteinExistence type="predicted"/>
<gene>
    <name evidence="1" type="ORF">UR91_C0026G0001</name>
</gene>
<dbReference type="EMBL" id="LBQZ01000026">
    <property type="protein sequence ID" value="KKP88107.1"/>
    <property type="molecule type" value="Genomic_DNA"/>
</dbReference>
<evidence type="ECO:0000313" key="2">
    <source>
        <dbReference type="Proteomes" id="UP000034798"/>
    </source>
</evidence>
<name>A0A0G0G8U2_9BACT</name>
<dbReference type="AlphaFoldDB" id="A0A0G0G8U2"/>
<reference evidence="1 2" key="1">
    <citation type="journal article" date="2015" name="Nature">
        <title>rRNA introns, odd ribosomes, and small enigmatic genomes across a large radiation of phyla.</title>
        <authorList>
            <person name="Brown C.T."/>
            <person name="Hug L.A."/>
            <person name="Thomas B.C."/>
            <person name="Sharon I."/>
            <person name="Castelle C.J."/>
            <person name="Singh A."/>
            <person name="Wilkins M.J."/>
            <person name="Williams K.H."/>
            <person name="Banfield J.F."/>
        </authorList>
    </citation>
    <scope>NUCLEOTIDE SEQUENCE [LARGE SCALE GENOMIC DNA]</scope>
</reference>
<dbReference type="Proteomes" id="UP000034798">
    <property type="component" value="Unassembled WGS sequence"/>
</dbReference>
<comment type="caution">
    <text evidence="1">The sequence shown here is derived from an EMBL/GenBank/DDBJ whole genome shotgun (WGS) entry which is preliminary data.</text>
</comment>
<evidence type="ECO:0000313" key="1">
    <source>
        <dbReference type="EMBL" id="KKP88107.1"/>
    </source>
</evidence>
<organism evidence="1 2">
    <name type="scientific">Candidatus Nomurabacteria bacterium GW2011_GWC2_35_8</name>
    <dbReference type="NCBI Taxonomy" id="1618752"/>
    <lineage>
        <taxon>Bacteria</taxon>
        <taxon>Candidatus Nomuraibacteriota</taxon>
    </lineage>
</organism>
<protein>
    <submittedName>
        <fullName evidence="1">Uncharacterized protein</fullName>
    </submittedName>
</protein>
<feature type="non-terminal residue" evidence="1">
    <location>
        <position position="30"/>
    </location>
</feature>
<accession>A0A0G0G8U2</accession>
<sequence>MSETVKIIGGNKLVGEVFPIPNKNAIVAAL</sequence>